<accession>A0ACD1GZX2</accession>
<name>A0ACD1GZX2_9EURO</name>
<proteinExistence type="predicted"/>
<evidence type="ECO:0000313" key="2">
    <source>
        <dbReference type="Proteomes" id="UP000249661"/>
    </source>
</evidence>
<gene>
    <name evidence="1" type="ORF">BO66DRAFT_431036</name>
</gene>
<organism evidence="1 2">
    <name type="scientific">Aspergillus aculeatinus CBS 121060</name>
    <dbReference type="NCBI Taxonomy" id="1448322"/>
    <lineage>
        <taxon>Eukaryota</taxon>
        <taxon>Fungi</taxon>
        <taxon>Dikarya</taxon>
        <taxon>Ascomycota</taxon>
        <taxon>Pezizomycotina</taxon>
        <taxon>Eurotiomycetes</taxon>
        <taxon>Eurotiomycetidae</taxon>
        <taxon>Eurotiales</taxon>
        <taxon>Aspergillaceae</taxon>
        <taxon>Aspergillus</taxon>
        <taxon>Aspergillus subgen. Circumdati</taxon>
    </lineage>
</organism>
<dbReference type="EMBL" id="KZ824979">
    <property type="protein sequence ID" value="RAH66809.1"/>
    <property type="molecule type" value="Genomic_DNA"/>
</dbReference>
<evidence type="ECO:0000313" key="1">
    <source>
        <dbReference type="EMBL" id="RAH66809.1"/>
    </source>
</evidence>
<keyword evidence="2" id="KW-1185">Reference proteome</keyword>
<sequence length="782" mass="84338">MYKVTGPRSLLSLDTVNCLIAPNVTCNTHHPAIMIPTIKQVLNPFIPGTAVFKLSRLCGRDRDASRRTSESVVTVNQSTQAPRAAPRAVTIEDLDHLFPTLEDYQRRLRRPEKELDRPPLVEDQYEHPALAYYENLHSFNQSVTQAGPTDYKMELNKEGPAAEKESDQKSVSEWSVVSMTKEKTGDSKIASDDKSISKKHGKPNDGSKKEKVMSNKNESNMSLESAVLVNALGNQSTDSLAASIGTQSSASFGDTSGDIGDDDVPVYMRLDFWDRCTIIEETEEQLVSLKEKEVVLSVRDEASLLGDSMASLGLGASNIRSGEQSNQLRLNSSMAPPNLAALNLESGEQSKESCLSTLMATPNPSASNTASGEQSKESRLSSPKASPKLGASNTASGKQSKESRLSGSKASLGFGASITVPGDKSEGARLSSSTASVGHDSWNIVSDEESKESRLSDSKASLGFGASIIVPGEKSQGARLSSSTASLGLDSWNIVSDEHSEGSRLSFTAGTLTPDSSTPLLRKEPAERTQSADQPEGSRLSFTIVSLSPNSSTPLLREEKDLEEPQSAGHSSVNLPGSSAAASVHSENRSKADDKGDDKDDDKGKDKGDAKGEDKCDSVEGDAKEPEATPPVARKPYKDPTLWVRGFTGTLLKGAAPGEPARPDDSRSWDCKILWCIECHGPCPICGKPCCVRWGCDRYMDQPIADRNWLKSRRCFMVTALLDRYGNLTRDHSTYTVCTEPGGCGRYVCSDCCGICSTPMCRDIQCKDCKPNPWGPCDWHAS</sequence>
<protein>
    <submittedName>
        <fullName evidence="1">Uncharacterized protein</fullName>
    </submittedName>
</protein>
<reference evidence="1" key="1">
    <citation type="submission" date="2018-02" db="EMBL/GenBank/DDBJ databases">
        <title>The genomes of Aspergillus section Nigri reveals drivers in fungal speciation.</title>
        <authorList>
            <consortium name="DOE Joint Genome Institute"/>
            <person name="Vesth T.C."/>
            <person name="Nybo J."/>
            <person name="Theobald S."/>
            <person name="Brandl J."/>
            <person name="Frisvad J.C."/>
            <person name="Nielsen K.F."/>
            <person name="Lyhne E.K."/>
            <person name="Kogle M.E."/>
            <person name="Kuo A."/>
            <person name="Riley R."/>
            <person name="Clum A."/>
            <person name="Nolan M."/>
            <person name="Lipzen A."/>
            <person name="Salamov A."/>
            <person name="Henrissat B."/>
            <person name="Wiebenga A."/>
            <person name="De vries R.P."/>
            <person name="Grigoriev I.V."/>
            <person name="Mortensen U.H."/>
            <person name="Andersen M.R."/>
            <person name="Baker S.E."/>
        </authorList>
    </citation>
    <scope>NUCLEOTIDE SEQUENCE</scope>
    <source>
        <strain evidence="1">CBS 121060</strain>
    </source>
</reference>
<dbReference type="Proteomes" id="UP000249661">
    <property type="component" value="Unassembled WGS sequence"/>
</dbReference>